<dbReference type="PANTHER" id="PTHR30007">
    <property type="entry name" value="PHP DOMAIN PROTEIN"/>
    <property type="match status" value="1"/>
</dbReference>
<evidence type="ECO:0000313" key="3">
    <source>
        <dbReference type="Proteomes" id="UP000254572"/>
    </source>
</evidence>
<feature type="domain" description="Transposase DDE" evidence="1">
    <location>
        <begin position="26"/>
        <end position="102"/>
    </location>
</feature>
<protein>
    <recommendedName>
        <fullName evidence="1">Transposase DDE domain-containing protein</fullName>
    </recommendedName>
</protein>
<reference evidence="2 3" key="1">
    <citation type="submission" date="2018-06" db="EMBL/GenBank/DDBJ databases">
        <authorList>
            <consortium name="Pathogen Informatics"/>
            <person name="Doyle S."/>
        </authorList>
    </citation>
    <scope>NUCLEOTIDE SEQUENCE [LARGE SCALE GENOMIC DNA]</scope>
    <source>
        <strain evidence="2 3">NCTC13294</strain>
    </source>
</reference>
<dbReference type="AlphaFoldDB" id="A0A381EE16"/>
<name>A0A381EE16_9GAMM</name>
<sequence length="105" mass="11866">MGKGCLMALERERNNLGAVQKFLANGGYTGGAFALSVQELTGAEVGIAKRNELHQFKVLPKRWMVGRSFSWLEKNRQLWKNCERKLSTSLQMVVLAFLGVLLRRL</sequence>
<accession>A0A381EE16</accession>
<proteinExistence type="predicted"/>
<evidence type="ECO:0000259" key="1">
    <source>
        <dbReference type="Pfam" id="PF13586"/>
    </source>
</evidence>
<organism evidence="2 3">
    <name type="scientific">Cardiobacterium valvarum</name>
    <dbReference type="NCBI Taxonomy" id="194702"/>
    <lineage>
        <taxon>Bacteria</taxon>
        <taxon>Pseudomonadati</taxon>
        <taxon>Pseudomonadota</taxon>
        <taxon>Gammaproteobacteria</taxon>
        <taxon>Cardiobacteriales</taxon>
        <taxon>Cardiobacteriaceae</taxon>
        <taxon>Cardiobacterium</taxon>
    </lineage>
</organism>
<dbReference type="Proteomes" id="UP000254572">
    <property type="component" value="Unassembled WGS sequence"/>
</dbReference>
<keyword evidence="3" id="KW-1185">Reference proteome</keyword>
<dbReference type="Pfam" id="PF13586">
    <property type="entry name" value="DDE_Tnp_1_2"/>
    <property type="match status" value="1"/>
</dbReference>
<gene>
    <name evidence="2" type="ORF">NCTC13294_02330</name>
</gene>
<evidence type="ECO:0000313" key="2">
    <source>
        <dbReference type="EMBL" id="SUX25261.1"/>
    </source>
</evidence>
<dbReference type="EMBL" id="UFUW01000001">
    <property type="protein sequence ID" value="SUX25261.1"/>
    <property type="molecule type" value="Genomic_DNA"/>
</dbReference>
<dbReference type="InterPro" id="IPR025668">
    <property type="entry name" value="Tnp_DDE_dom"/>
</dbReference>
<dbReference type="PANTHER" id="PTHR30007:SF0">
    <property type="entry name" value="TRANSPOSASE"/>
    <property type="match status" value="1"/>
</dbReference>